<dbReference type="GO" id="GO:0005886">
    <property type="term" value="C:plasma membrane"/>
    <property type="evidence" value="ECO:0007669"/>
    <property type="project" value="TreeGrafter"/>
</dbReference>
<dbReference type="InterPro" id="IPR029055">
    <property type="entry name" value="Ntn_hydrolases_N"/>
</dbReference>
<feature type="transmembrane region" description="Helical" evidence="4">
    <location>
        <begin position="587"/>
        <end position="608"/>
    </location>
</feature>
<dbReference type="InterPro" id="IPR055262">
    <property type="entry name" value="GGT_CS"/>
</dbReference>
<dbReference type="InterPro" id="IPR043137">
    <property type="entry name" value="GGT_ssub_C"/>
</dbReference>
<dbReference type="Gene3D" id="3.60.20.40">
    <property type="match status" value="1"/>
</dbReference>
<feature type="binding site" evidence="3">
    <location>
        <position position="139"/>
    </location>
    <ligand>
        <name>L-glutamate</name>
        <dbReference type="ChEBI" id="CHEBI:29985"/>
    </ligand>
</feature>
<dbReference type="GO" id="GO:0006751">
    <property type="term" value="P:glutathione catabolic process"/>
    <property type="evidence" value="ECO:0007669"/>
    <property type="project" value="InterPro"/>
</dbReference>
<feature type="active site" description="Nucleophile" evidence="2">
    <location>
        <position position="424"/>
    </location>
</feature>
<comment type="caution">
    <text evidence="5">The sequence shown here is derived from an EMBL/GenBank/DDBJ whole genome shotgun (WGS) entry which is preliminary data.</text>
</comment>
<dbReference type="PROSITE" id="PS00462">
    <property type="entry name" value="G_GLU_TRANSPEPTIDASE"/>
    <property type="match status" value="1"/>
</dbReference>
<evidence type="ECO:0000256" key="2">
    <source>
        <dbReference type="PIRSR" id="PIRSR600101-1"/>
    </source>
</evidence>
<accession>A0A815ACI7</accession>
<evidence type="ECO:0000256" key="1">
    <source>
        <dbReference type="ARBA" id="ARBA00009381"/>
    </source>
</evidence>
<dbReference type="InterPro" id="IPR000101">
    <property type="entry name" value="GGT_peptidase"/>
</dbReference>
<dbReference type="FunFam" id="1.10.246.130:FF:000001">
    <property type="entry name" value="Gamma-glutamyltransferase 5 isoform 1"/>
    <property type="match status" value="1"/>
</dbReference>
<keyword evidence="4" id="KW-0472">Membrane</keyword>
<sequence length="694" mass="77894">MSNIVSLSKYPLTMATRRFITKIGTFNTHFRLFSLSSPTYADDVAPPKFQIDLPGVENYGFEGESSFMRCKHGAVAADSEEASKVGRRILNLGGSAVDAAIAVLLVVGVHNCHSTGIGGGFLMNVYDAQRKECIAVDAREAAPSQAHHRMFIDGNPPPLSTHGGLAIGIPGEIAGFWKAHKLYGKLPWAVLFKPAIEMCNEGFEVRKALAFTILKCKDNLWKQRSFRRVFFKGDSDHVYGLGDTIYRPRLGKTLSIIAEHGPSALYEGELSDGICEEIQEQGGIINRYDLETYHARVKPAIQVTLGGDYTAYGVPPPASSAITLLILKVMDGYGLTPYSLDSDEKQVRFYHIVNELFKFAYGKRSAMGDEYDSQTEKNKDIEQLLNLILSPEYAEEIRERIKEDKTQPLEYYEPMFEPQTDHGTSHCSIIDSEGNAVAVTSTINTDFGAFVYGRNTGDREDIRTMNQMYTYANQNPIRSIFPYSLVFPNYESLGQLRIEMCLLIFALIICSFITTFILFISLKNSLLIISHLLALLAGSLTCLYLFHNLTFNFVNASWLYVVPILFIDTLIHVCYNQQNSKWKYNRVIISLIISTLILYLFPIQTYIFKIIISSIIYQSIICFILINLILPSWFYLFQSNNDNNNNKDNNINNDQIDTVTNPAMTIIVGSQSLPNGVEMNNPVNESNGNINHPI</sequence>
<dbReference type="Pfam" id="PF01019">
    <property type="entry name" value="G_glu_transpept"/>
    <property type="match status" value="1"/>
</dbReference>
<dbReference type="Proteomes" id="UP000663882">
    <property type="component" value="Unassembled WGS sequence"/>
</dbReference>
<gene>
    <name evidence="5" type="ORF">RFH988_LOCUS27408</name>
</gene>
<evidence type="ECO:0000256" key="4">
    <source>
        <dbReference type="SAM" id="Phobius"/>
    </source>
</evidence>
<dbReference type="InterPro" id="IPR043138">
    <property type="entry name" value="GGT_lsub"/>
</dbReference>
<evidence type="ECO:0000313" key="6">
    <source>
        <dbReference type="Proteomes" id="UP000663882"/>
    </source>
</evidence>
<feature type="transmembrane region" description="Helical" evidence="4">
    <location>
        <begin position="527"/>
        <end position="546"/>
    </location>
</feature>
<name>A0A815ACI7_9BILA</name>
<comment type="similarity">
    <text evidence="1">Belongs to the gamma-glutamyltransferase family.</text>
</comment>
<dbReference type="PANTHER" id="PTHR11686:SF9">
    <property type="entry name" value="RE13973P"/>
    <property type="match status" value="1"/>
</dbReference>
<dbReference type="OrthoDB" id="1081007at2759"/>
<keyword evidence="4" id="KW-0812">Transmembrane</keyword>
<reference evidence="5" key="1">
    <citation type="submission" date="2021-02" db="EMBL/GenBank/DDBJ databases">
        <authorList>
            <person name="Nowell W R."/>
        </authorList>
    </citation>
    <scope>NUCLEOTIDE SEQUENCE</scope>
</reference>
<dbReference type="AlphaFoldDB" id="A0A815ACI7"/>
<organism evidence="5 6">
    <name type="scientific">Rotaria sordida</name>
    <dbReference type="NCBI Taxonomy" id="392033"/>
    <lineage>
        <taxon>Eukaryota</taxon>
        <taxon>Metazoa</taxon>
        <taxon>Spiralia</taxon>
        <taxon>Gnathifera</taxon>
        <taxon>Rotifera</taxon>
        <taxon>Eurotatoria</taxon>
        <taxon>Bdelloidea</taxon>
        <taxon>Philodinida</taxon>
        <taxon>Philodinidae</taxon>
        <taxon>Rotaria</taxon>
    </lineage>
</organism>
<feature type="transmembrane region" description="Helical" evidence="4">
    <location>
        <begin position="614"/>
        <end position="637"/>
    </location>
</feature>
<dbReference type="GO" id="GO:0036374">
    <property type="term" value="F:glutathione hydrolase activity"/>
    <property type="evidence" value="ECO:0007669"/>
    <property type="project" value="InterPro"/>
</dbReference>
<evidence type="ECO:0000313" key="5">
    <source>
        <dbReference type="EMBL" id="CAF1255651.1"/>
    </source>
</evidence>
<dbReference type="EMBL" id="CAJNOO010002310">
    <property type="protein sequence ID" value="CAF1255651.1"/>
    <property type="molecule type" value="Genomic_DNA"/>
</dbReference>
<dbReference type="PANTHER" id="PTHR11686">
    <property type="entry name" value="GAMMA GLUTAMYL TRANSPEPTIDASE"/>
    <property type="match status" value="1"/>
</dbReference>
<feature type="binding site" evidence="3">
    <location>
        <begin position="442"/>
        <end position="444"/>
    </location>
    <ligand>
        <name>L-glutamate</name>
        <dbReference type="ChEBI" id="CHEBI:29985"/>
    </ligand>
</feature>
<keyword evidence="4" id="KW-1133">Transmembrane helix</keyword>
<feature type="transmembrane region" description="Helical" evidence="4">
    <location>
        <begin position="502"/>
        <end position="520"/>
    </location>
</feature>
<feature type="transmembrane region" description="Helical" evidence="4">
    <location>
        <begin position="558"/>
        <end position="575"/>
    </location>
</feature>
<protein>
    <submittedName>
        <fullName evidence="5">Uncharacterized protein</fullName>
    </submittedName>
</protein>
<evidence type="ECO:0000256" key="3">
    <source>
        <dbReference type="PIRSR" id="PIRSR600101-2"/>
    </source>
</evidence>
<proteinExistence type="inferred from homology"/>
<dbReference type="PRINTS" id="PR01210">
    <property type="entry name" value="GGTRANSPTASE"/>
</dbReference>
<dbReference type="Gene3D" id="1.10.246.130">
    <property type="match status" value="1"/>
</dbReference>
<dbReference type="SUPFAM" id="SSF56235">
    <property type="entry name" value="N-terminal nucleophile aminohydrolases (Ntn hydrolases)"/>
    <property type="match status" value="1"/>
</dbReference>